<dbReference type="NCBIfam" id="TIGR01414">
    <property type="entry name" value="autotrans_barl"/>
    <property type="match status" value="1"/>
</dbReference>
<evidence type="ECO:0000313" key="3">
    <source>
        <dbReference type="Proteomes" id="UP000672657"/>
    </source>
</evidence>
<dbReference type="SUPFAM" id="SSF51126">
    <property type="entry name" value="Pectin lyase-like"/>
    <property type="match status" value="1"/>
</dbReference>
<name>A0ABN7PZZ0_9BURK</name>
<dbReference type="PANTHER" id="PTHR35037:SF3">
    <property type="entry name" value="C-TERMINAL REGION OF AIDA-LIKE PROTEIN"/>
    <property type="match status" value="1"/>
</dbReference>
<protein>
    <recommendedName>
        <fullName evidence="1">Autotransporter domain-containing protein</fullName>
    </recommendedName>
</protein>
<accession>A0ABN7PZZ0</accession>
<dbReference type="EMBL" id="CAJPVI010000022">
    <property type="protein sequence ID" value="CAG2150518.1"/>
    <property type="molecule type" value="Genomic_DNA"/>
</dbReference>
<dbReference type="InterPro" id="IPR011050">
    <property type="entry name" value="Pectin_lyase_fold/virulence"/>
</dbReference>
<reference evidence="2 3" key="1">
    <citation type="submission" date="2021-03" db="EMBL/GenBank/DDBJ databases">
        <authorList>
            <person name="Peeters C."/>
        </authorList>
    </citation>
    <scope>NUCLEOTIDE SEQUENCE [LARGE SCALE GENOMIC DNA]</scope>
    <source>
        <strain evidence="2 3">LMG 26411</strain>
    </source>
</reference>
<dbReference type="PROSITE" id="PS51208">
    <property type="entry name" value="AUTOTRANSPORTER"/>
    <property type="match status" value="1"/>
</dbReference>
<dbReference type="Pfam" id="PF18883">
    <property type="entry name" value="AC_1"/>
    <property type="match status" value="1"/>
</dbReference>
<dbReference type="SMART" id="SM00869">
    <property type="entry name" value="Autotransporter"/>
    <property type="match status" value="1"/>
</dbReference>
<dbReference type="Proteomes" id="UP000672657">
    <property type="component" value="Unassembled WGS sequence"/>
</dbReference>
<dbReference type="InterPro" id="IPR006315">
    <property type="entry name" value="OM_autotransptr_brl_dom"/>
</dbReference>
<sequence>MQKKSNMKLRHHPVLRPIPQSVRTLCHLAGSRHMVCLLVGGMFAGLAPEAEGQTPCATVGTGQVSATNTCTVPTSTVIATTAANPVAVTGTGSAANVSGEALTLNLGVANAGGASAQAGASIQLTGGQVTTTSNTAATANGQTGLLASGANSAIGANGTTITMTPAAGVNLTAARAVDGGTVTLTNTAINIGSAGSGRNFNHGLVASGANSNVFATGVNVTALSNFSQAARAELGGTVTVTGGSLTATGTGNAASGPVAAAGAFSGGQLNIRGGTSLNGGAGAEAYGLYVKDAGSAATVSDATIRTDVRAIGVLADAGATATLTNSTVQAGTARGVWARGNATIGLVNTNVSSQSYAVTSGEGGGITVNGGTLSGSGQVPTISAGSTVGIATITTLNTAIVSSGSANAAGVYANTGSLITLNGGTVDTFGTLDRGQTPNALAAVNPGAQLVANDVIVRTHGERALGVAADDGGTITLNRTTVTTDSLRALGIYAGVDPTKPGAATVIASASRVETSGQFAHGVQAQARTSLDIPATVTLNDNSTVTTHGDGAVGLRAVLKGKIDATQSSVVTAGAAAHGMLALGEQSLVTLNGATVTAGGINAHGGIAQDGGIITGTNAVVTANGANAAAIYVAGDISPSSAGFTSSTLRNTSGPTIAVGGNGTISLSGSTVSGSSEWLRVGTIADFPTLPAAEDPISRPQPLPPDDVVPLLAPLALSPGVGAIKTPLATAGGATLDVSASTLTGAATTLSGSTSTVTVRDGTVWNMTGNSNLTNLTNDASQILFSAPVAGAFKTLTVTRYTGANGGVIGLNTVLAGDNSPSDTVVIDGGTAGGQTGLRITNAGGAGALTTANGILVVNTANGGTTQSDAFRLDGRAVAGPYEYRLFRSSVDGTNADAWYLRSEKTPPPAPPTPPDPLYRPEVAAYLANQRLAGQMFVHSLHDRLGEPQYVEDQGFDHEEDKPRSGWLRMVGKWEGSHSKDGNFKVDTDSFLLHGGLELAKWKVAHEEDRVHVGLMAGYGYARSDAEAAANPARAHGTVEGFSLGAYGTWYQNDEHKLGTYVDTWFQYGWFNNKVEGDQLPTVSYHAQGWAISGEVGYAMPTRYDWVIEPQAQLIYVSYSEDDITEPNGTHVSGADSNGLITRLGVRVHRTFIREDRRKLQPYVTLNWWHTNTDSNVSFNQLPLGSLYPSNRYELKLGLNADLGKRWTGWANVAGAWGAQSYHQYAARVGVKYTW</sequence>
<organism evidence="2 3">
    <name type="scientific">Cupriavidus numazuensis</name>
    <dbReference type="NCBI Taxonomy" id="221992"/>
    <lineage>
        <taxon>Bacteria</taxon>
        <taxon>Pseudomonadati</taxon>
        <taxon>Pseudomonadota</taxon>
        <taxon>Betaproteobacteria</taxon>
        <taxon>Burkholderiales</taxon>
        <taxon>Burkholderiaceae</taxon>
        <taxon>Cupriavidus</taxon>
    </lineage>
</organism>
<dbReference type="Pfam" id="PF03797">
    <property type="entry name" value="Autotransporter"/>
    <property type="match status" value="1"/>
</dbReference>
<evidence type="ECO:0000313" key="2">
    <source>
        <dbReference type="EMBL" id="CAG2150518.1"/>
    </source>
</evidence>
<dbReference type="InterPro" id="IPR036709">
    <property type="entry name" value="Autotransporte_beta_dom_sf"/>
</dbReference>
<gene>
    <name evidence="2" type="ORF">LMG26411_03769</name>
</gene>
<dbReference type="RefSeq" id="WP_211954776.1">
    <property type="nucleotide sequence ID" value="NZ_CAJPVI010000022.1"/>
</dbReference>
<dbReference type="InterPro" id="IPR043990">
    <property type="entry name" value="AC_1"/>
</dbReference>
<dbReference type="Gene3D" id="2.40.128.130">
    <property type="entry name" value="Autotransporter beta-domain"/>
    <property type="match status" value="1"/>
</dbReference>
<dbReference type="InterPro" id="IPR005546">
    <property type="entry name" value="Autotransporte_beta"/>
</dbReference>
<proteinExistence type="predicted"/>
<keyword evidence="3" id="KW-1185">Reference proteome</keyword>
<dbReference type="SUPFAM" id="SSF103515">
    <property type="entry name" value="Autotransporter"/>
    <property type="match status" value="1"/>
</dbReference>
<dbReference type="InterPro" id="IPR051551">
    <property type="entry name" value="Autotransporter_adhesion"/>
</dbReference>
<evidence type="ECO:0000259" key="1">
    <source>
        <dbReference type="PROSITE" id="PS51208"/>
    </source>
</evidence>
<dbReference type="PANTHER" id="PTHR35037">
    <property type="entry name" value="C-TERMINAL REGION OF AIDA-LIKE PROTEIN"/>
    <property type="match status" value="1"/>
</dbReference>
<comment type="caution">
    <text evidence="2">The sequence shown here is derived from an EMBL/GenBank/DDBJ whole genome shotgun (WGS) entry which is preliminary data.</text>
</comment>
<dbReference type="CDD" id="cd01344">
    <property type="entry name" value="PL2_Passenger_AT"/>
    <property type="match status" value="1"/>
</dbReference>
<dbReference type="Gene3D" id="2.160.20.20">
    <property type="match status" value="2"/>
</dbReference>
<feature type="domain" description="Autotransporter" evidence="1">
    <location>
        <begin position="959"/>
        <end position="1235"/>
    </location>
</feature>
<dbReference type="InterPro" id="IPR012332">
    <property type="entry name" value="Autotransporter_pectin_lyase_C"/>
</dbReference>